<dbReference type="InterPro" id="IPR035685">
    <property type="entry name" value="DRE_TIM_HOA"/>
</dbReference>
<keyword evidence="5 7" id="KW-0456">Lyase</keyword>
<evidence type="ECO:0000256" key="6">
    <source>
        <dbReference type="ARBA" id="ARBA00023518"/>
    </source>
</evidence>
<dbReference type="Gene3D" id="3.20.20.70">
    <property type="entry name" value="Aldolase class I"/>
    <property type="match status" value="2"/>
</dbReference>
<feature type="binding site" evidence="7">
    <location>
        <position position="206"/>
    </location>
    <ligand>
        <name>Mn(2+)</name>
        <dbReference type="ChEBI" id="CHEBI:29035"/>
    </ligand>
</feature>
<dbReference type="Gene3D" id="1.10.8.60">
    <property type="match status" value="1"/>
</dbReference>
<keyword evidence="2 7" id="KW-0479">Metal-binding</keyword>
<dbReference type="EC" id="4.1.3.39" evidence="7 8"/>
<feature type="binding site" evidence="7">
    <location>
        <position position="206"/>
    </location>
    <ligand>
        <name>substrate</name>
    </ligand>
</feature>
<feature type="binding site" evidence="7">
    <location>
        <position position="208"/>
    </location>
    <ligand>
        <name>Mn(2+)</name>
        <dbReference type="ChEBI" id="CHEBI:29035"/>
    </ligand>
</feature>
<accession>A0AAV2WJV3</accession>
<keyword evidence="4 7" id="KW-0464">Manganese</keyword>
<comment type="catalytic activity">
    <reaction evidence="6">
        <text>(S)-4-hydroxy-2-oxohexanoate = propanal + pyruvate</text>
        <dbReference type="Rhea" id="RHEA:36003"/>
        <dbReference type="ChEBI" id="CHEBI:15361"/>
        <dbReference type="ChEBI" id="CHEBI:17153"/>
        <dbReference type="ChEBI" id="CHEBI:73142"/>
        <dbReference type="EC" id="4.1.3.43"/>
    </reaction>
    <physiologicalReaction direction="left-to-right" evidence="6">
        <dbReference type="Rhea" id="RHEA:36004"/>
    </physiologicalReaction>
</comment>
<feature type="site" description="Transition state stabilizer" evidence="7">
    <location>
        <position position="23"/>
    </location>
</feature>
<dbReference type="SUPFAM" id="SSF51569">
    <property type="entry name" value="Aldolase"/>
    <property type="match status" value="2"/>
</dbReference>
<reference evidence="10" key="2">
    <citation type="submission" date="2015-09" db="EMBL/GenBank/DDBJ databases">
        <title>Draft genome sequence of Mycobacterium neoaurum DSM 44074.</title>
        <authorList>
            <person name="Croce O."/>
            <person name="Robert C."/>
            <person name="Raoult D."/>
            <person name="Drancourt M."/>
        </authorList>
    </citation>
    <scope>NUCLEOTIDE SEQUENCE</scope>
    <source>
        <strain evidence="10">DSM 44074</strain>
    </source>
</reference>
<comment type="catalytic activity">
    <reaction evidence="7">
        <text>(S)-4-hydroxy-2-oxopentanoate = acetaldehyde + pyruvate</text>
        <dbReference type="Rhea" id="RHEA:22624"/>
        <dbReference type="ChEBI" id="CHEBI:15343"/>
        <dbReference type="ChEBI" id="CHEBI:15361"/>
        <dbReference type="ChEBI" id="CHEBI:73143"/>
        <dbReference type="EC" id="4.1.3.39"/>
    </reaction>
</comment>
<dbReference type="GO" id="GO:0030145">
    <property type="term" value="F:manganese ion binding"/>
    <property type="evidence" value="ECO:0007669"/>
    <property type="project" value="UniProtKB-UniRule"/>
</dbReference>
<feature type="binding site" evidence="7">
    <location>
        <position position="24"/>
    </location>
    <ligand>
        <name>Mn(2+)</name>
        <dbReference type="ChEBI" id="CHEBI:29035"/>
    </ligand>
</feature>
<evidence type="ECO:0000256" key="1">
    <source>
        <dbReference type="ARBA" id="ARBA00008944"/>
    </source>
</evidence>
<gene>
    <name evidence="10" type="ORF">BN1047_02420</name>
</gene>
<evidence type="ECO:0000259" key="9">
    <source>
        <dbReference type="PROSITE" id="PS50991"/>
    </source>
</evidence>
<feature type="active site" description="Proton acceptor" evidence="7">
    <location>
        <position position="27"/>
    </location>
</feature>
<evidence type="ECO:0000313" key="10">
    <source>
        <dbReference type="EMBL" id="CDQ44540.1"/>
    </source>
</evidence>
<name>A0AAV2WJV3_MYCNE</name>
<proteinExistence type="inferred from homology"/>
<comment type="similarity">
    <text evidence="1 7">Belongs to the 4-hydroxy-2-oxovalerate aldolase family.</text>
</comment>
<keyword evidence="3 7" id="KW-0058">Aromatic hydrocarbons catabolism</keyword>
<dbReference type="Pfam" id="PF07836">
    <property type="entry name" value="DmpG_comm"/>
    <property type="match status" value="1"/>
</dbReference>
<dbReference type="Pfam" id="PF00682">
    <property type="entry name" value="HMGL-like"/>
    <property type="match status" value="1"/>
</dbReference>
<reference evidence="10" key="1">
    <citation type="submission" date="2014-05" db="EMBL/GenBank/DDBJ databases">
        <authorList>
            <person name="Urmite Genomes"/>
        </authorList>
    </citation>
    <scope>NUCLEOTIDE SEQUENCE</scope>
    <source>
        <strain evidence="10">DSM 44074</strain>
    </source>
</reference>
<sequence>MSGTGEIFFNPVWDVRMTDTSLRDGSHHKRHQFTADEVRSIVAALDTAGVPVIEVTHGDGLGGSSFNYGFSKTPEQELIKLAAQTAKDAKIAFLMLPGVGTKEDIKEAQNNGGEICRIATHCTEADVSIQHFGLARELGLETVGFLMMSHTISPEKLAAQARIMADAGCQCVYVVDSAGALVLDQVADRVSALVAELGDDAQVGFHGHENLGLGVANSIEAVRAGAKQIDGSCRRFGAGAGNAPVEAMIGVFDKIGVKTGIDFFEIADAARIMADAGCQCVYVVDSAGALVLDQVADRVSALVAELGDDAQVGFHGHENLGLGVANSIEAVRAGAKQIDGSCRRFGAGAGNAPVEAMIGVFDKIGVKTGIDFFEIADAAEEVVAPAMPTECLLDRNALIMGYSGVYSSFLKHAIRQSERYGVPAHQLLHRAGQRKLIGGQEDQLIDIALEIKREQGSSV</sequence>
<dbReference type="HAMAP" id="MF_01656">
    <property type="entry name" value="HOA"/>
    <property type="match status" value="1"/>
</dbReference>
<evidence type="ECO:0000256" key="3">
    <source>
        <dbReference type="ARBA" id="ARBA00022797"/>
    </source>
</evidence>
<dbReference type="AlphaFoldDB" id="A0AAV2WJV3"/>
<organism evidence="10 11">
    <name type="scientific">Mycolicibacterium neoaurum</name>
    <name type="common">Mycobacterium neoaurum</name>
    <dbReference type="NCBI Taxonomy" id="1795"/>
    <lineage>
        <taxon>Bacteria</taxon>
        <taxon>Bacillati</taxon>
        <taxon>Actinomycetota</taxon>
        <taxon>Actinomycetes</taxon>
        <taxon>Mycobacteriales</taxon>
        <taxon>Mycobacteriaceae</taxon>
        <taxon>Mycolicibacterium</taxon>
    </lineage>
</organism>
<dbReference type="GO" id="GO:0009098">
    <property type="term" value="P:L-leucine biosynthetic process"/>
    <property type="evidence" value="ECO:0007669"/>
    <property type="project" value="TreeGrafter"/>
</dbReference>
<feature type="domain" description="Pyruvate carboxyltransferase" evidence="9">
    <location>
        <begin position="266"/>
        <end position="376"/>
    </location>
</feature>
<evidence type="ECO:0000313" key="11">
    <source>
        <dbReference type="Proteomes" id="UP000028864"/>
    </source>
</evidence>
<dbReference type="NCBIfam" id="TIGR03217">
    <property type="entry name" value="4OH_2_O_val_ald"/>
    <property type="match status" value="1"/>
</dbReference>
<evidence type="ECO:0000256" key="2">
    <source>
        <dbReference type="ARBA" id="ARBA00022723"/>
    </source>
</evidence>
<evidence type="ECO:0000256" key="8">
    <source>
        <dbReference type="NCBIfam" id="TIGR03217"/>
    </source>
</evidence>
<feature type="domain" description="Pyruvate carboxyltransferase" evidence="9">
    <location>
        <begin position="15"/>
        <end position="267"/>
    </location>
</feature>
<dbReference type="InterPro" id="IPR012425">
    <property type="entry name" value="DmpG_comm"/>
</dbReference>
<dbReference type="PANTHER" id="PTHR10277">
    <property type="entry name" value="HOMOCITRATE SYNTHASE-RELATED"/>
    <property type="match status" value="1"/>
</dbReference>
<dbReference type="InterPro" id="IPR017629">
    <property type="entry name" value="4OH_2_O-val_aldolase"/>
</dbReference>
<dbReference type="CDD" id="cd07943">
    <property type="entry name" value="DRE_TIM_HOA"/>
    <property type="match status" value="1"/>
</dbReference>
<protein>
    <recommendedName>
        <fullName evidence="7 8">4-hydroxy-2-oxovalerate aldolase</fullName>
        <shortName evidence="7">HOA</shortName>
        <ecNumber evidence="7 8">4.1.3.39</ecNumber>
    </recommendedName>
    <alternativeName>
        <fullName evidence="7">4-hydroxy-2-keto-pentanoic acid aldolase</fullName>
    </alternativeName>
    <alternativeName>
        <fullName evidence="7">4-hydroxy-2-oxopentanoate aldolase</fullName>
    </alternativeName>
</protein>
<dbReference type="Proteomes" id="UP000028864">
    <property type="component" value="Unassembled WGS sequence"/>
</dbReference>
<dbReference type="InterPro" id="IPR000891">
    <property type="entry name" value="PYR_CT"/>
</dbReference>
<dbReference type="EMBL" id="LK021338">
    <property type="protein sequence ID" value="CDQ44540.1"/>
    <property type="molecule type" value="Genomic_DNA"/>
</dbReference>
<feature type="binding site" evidence="7">
    <location>
        <begin position="23"/>
        <end position="24"/>
    </location>
    <ligand>
        <name>substrate</name>
    </ligand>
</feature>
<dbReference type="InterPro" id="IPR013785">
    <property type="entry name" value="Aldolase_TIM"/>
</dbReference>
<dbReference type="GO" id="GO:0003852">
    <property type="term" value="F:2-isopropylmalate synthase activity"/>
    <property type="evidence" value="ECO:0007669"/>
    <property type="project" value="TreeGrafter"/>
</dbReference>
<dbReference type="PANTHER" id="PTHR10277:SF9">
    <property type="entry name" value="2-ISOPROPYLMALATE SYNTHASE 1, CHLOROPLASTIC-RELATED"/>
    <property type="match status" value="1"/>
</dbReference>
<evidence type="ECO:0000256" key="4">
    <source>
        <dbReference type="ARBA" id="ARBA00023211"/>
    </source>
</evidence>
<dbReference type="PROSITE" id="PS50991">
    <property type="entry name" value="PYR_CT"/>
    <property type="match status" value="2"/>
</dbReference>
<feature type="binding site" evidence="7">
    <location>
        <position position="177"/>
    </location>
    <ligand>
        <name>substrate</name>
    </ligand>
</feature>
<dbReference type="NCBIfam" id="NF006049">
    <property type="entry name" value="PRK08195.1"/>
    <property type="match status" value="2"/>
</dbReference>
<dbReference type="InterPro" id="IPR050073">
    <property type="entry name" value="2-IPM_HCS-like"/>
</dbReference>
<dbReference type="GO" id="GO:0008701">
    <property type="term" value="F:4-hydroxy-2-oxovalerate aldolase activity"/>
    <property type="evidence" value="ECO:0007669"/>
    <property type="project" value="UniProtKB-UniRule"/>
</dbReference>
<evidence type="ECO:0000256" key="5">
    <source>
        <dbReference type="ARBA" id="ARBA00023239"/>
    </source>
</evidence>
<dbReference type="SUPFAM" id="SSF89000">
    <property type="entry name" value="post-HMGL domain-like"/>
    <property type="match status" value="1"/>
</dbReference>
<evidence type="ECO:0000256" key="7">
    <source>
        <dbReference type="HAMAP-Rule" id="MF_01656"/>
    </source>
</evidence>
<feature type="binding site" evidence="7">
    <location>
        <position position="406"/>
    </location>
    <ligand>
        <name>substrate</name>
    </ligand>
</feature>